<keyword evidence="2" id="KW-1185">Reference proteome</keyword>
<dbReference type="Proteomes" id="UP000715095">
    <property type="component" value="Unassembled WGS sequence"/>
</dbReference>
<evidence type="ECO:0000313" key="1">
    <source>
        <dbReference type="EMBL" id="MBM6705220.1"/>
    </source>
</evidence>
<evidence type="ECO:0008006" key="3">
    <source>
        <dbReference type="Google" id="ProtNLM"/>
    </source>
</evidence>
<comment type="caution">
    <text evidence="1">The sequence shown here is derived from an EMBL/GenBank/DDBJ whole genome shotgun (WGS) entry which is preliminary data.</text>
</comment>
<accession>A0ABS2DWY0</accession>
<reference evidence="1 2" key="1">
    <citation type="journal article" date="2021" name="Sci. Rep.">
        <title>The distribution of antibiotic resistance genes in chicken gut microbiota commensals.</title>
        <authorList>
            <person name="Juricova H."/>
            <person name="Matiasovicova J."/>
            <person name="Kubasova T."/>
            <person name="Cejkova D."/>
            <person name="Rychlik I."/>
        </authorList>
    </citation>
    <scope>NUCLEOTIDE SEQUENCE [LARGE SCALE GENOMIC DNA]</scope>
    <source>
        <strain evidence="1 2">An829</strain>
    </source>
</reference>
<organism evidence="1 2">
    <name type="scientific">Sutterella massiliensis</name>
    <dbReference type="NCBI Taxonomy" id="1816689"/>
    <lineage>
        <taxon>Bacteria</taxon>
        <taxon>Pseudomonadati</taxon>
        <taxon>Pseudomonadota</taxon>
        <taxon>Betaproteobacteria</taxon>
        <taxon>Burkholderiales</taxon>
        <taxon>Sutterellaceae</taxon>
        <taxon>Sutterella</taxon>
    </lineage>
</organism>
<sequence length="201" mass="20103">EYTDVTKVATGSATLGADNGFGNTRLLDVVSGYVNFGGFSQRLGSIDVNSANGIRGSGSVTLGSDAYQGLHSLIRGEQSAFTGNVTLTNGHTLELSDTLGIGSSGTVVLKNGTRLVINDQSADNTFSKVVTGEAGATVELSGSGFNIYANNTNYLGDWSLTSGTTASVSGSSTVGVDSILGSGGTVALGTDATLALSQDSG</sequence>
<feature type="non-terminal residue" evidence="1">
    <location>
        <position position="201"/>
    </location>
</feature>
<protein>
    <recommendedName>
        <fullName evidence="3">Autotransporter outer membrane beta-barrel domain-containing protein</fullName>
    </recommendedName>
</protein>
<name>A0ABS2DWY0_9BURK</name>
<gene>
    <name evidence="1" type="ORF">H6A60_12170</name>
</gene>
<proteinExistence type="predicted"/>
<dbReference type="EMBL" id="JACJJC010000217">
    <property type="protein sequence ID" value="MBM6705220.1"/>
    <property type="molecule type" value="Genomic_DNA"/>
</dbReference>
<evidence type="ECO:0000313" key="2">
    <source>
        <dbReference type="Proteomes" id="UP000715095"/>
    </source>
</evidence>
<feature type="non-terminal residue" evidence="1">
    <location>
        <position position="1"/>
    </location>
</feature>